<evidence type="ECO:0000313" key="1">
    <source>
        <dbReference type="EMBL" id="OGH66299.1"/>
    </source>
</evidence>
<sequence length="82" mass="9860">MSEVRKRKNESFESLFRRAKKQWQSSGKLIQAKKIQFFEEEKSKNFRKNSRVKRIHSLAKTAYLQKTGRLPVEEDTYPAKRK</sequence>
<dbReference type="STRING" id="1798676.A3B90_01200"/>
<reference evidence="1 2" key="1">
    <citation type="journal article" date="2016" name="Nat. Commun.">
        <title>Thousands of microbial genomes shed light on interconnected biogeochemical processes in an aquifer system.</title>
        <authorList>
            <person name="Anantharaman K."/>
            <person name="Brown C.T."/>
            <person name="Hug L.A."/>
            <person name="Sharon I."/>
            <person name="Castelle C.J."/>
            <person name="Probst A.J."/>
            <person name="Thomas B.C."/>
            <person name="Singh A."/>
            <person name="Wilkins M.J."/>
            <person name="Karaoz U."/>
            <person name="Brodie E.L."/>
            <person name="Williams K.H."/>
            <person name="Hubbard S.S."/>
            <person name="Banfield J.F."/>
        </authorList>
    </citation>
    <scope>NUCLEOTIDE SEQUENCE [LARGE SCALE GENOMIC DNA]</scope>
</reference>
<name>A0A1F6M3Y0_9BACT</name>
<dbReference type="Proteomes" id="UP000178742">
    <property type="component" value="Unassembled WGS sequence"/>
</dbReference>
<organism evidence="1 2">
    <name type="scientific">Candidatus Magasanikbacteria bacterium RIFCSPHIGHO2_02_FULL_41_13</name>
    <dbReference type="NCBI Taxonomy" id="1798676"/>
    <lineage>
        <taxon>Bacteria</taxon>
        <taxon>Candidatus Magasanikiibacteriota</taxon>
    </lineage>
</organism>
<proteinExistence type="predicted"/>
<evidence type="ECO:0000313" key="2">
    <source>
        <dbReference type="Proteomes" id="UP000178742"/>
    </source>
</evidence>
<dbReference type="EMBL" id="MFPX01000020">
    <property type="protein sequence ID" value="OGH66299.1"/>
    <property type="molecule type" value="Genomic_DNA"/>
</dbReference>
<evidence type="ECO:0008006" key="3">
    <source>
        <dbReference type="Google" id="ProtNLM"/>
    </source>
</evidence>
<accession>A0A1F6M3Y0</accession>
<gene>
    <name evidence="1" type="ORF">A3B90_01200</name>
</gene>
<dbReference type="AlphaFoldDB" id="A0A1F6M3Y0"/>
<protein>
    <recommendedName>
        <fullName evidence="3">30S ribosomal protein S21</fullName>
    </recommendedName>
</protein>
<comment type="caution">
    <text evidence="1">The sequence shown here is derived from an EMBL/GenBank/DDBJ whole genome shotgun (WGS) entry which is preliminary data.</text>
</comment>